<proteinExistence type="predicted"/>
<keyword evidence="2" id="KW-0677">Repeat</keyword>
<accession>A0ABW5RER2</accession>
<keyword evidence="5" id="KW-0732">Signal</keyword>
<feature type="domain" description="Cadherin" evidence="6">
    <location>
        <begin position="692"/>
        <end position="795"/>
    </location>
</feature>
<evidence type="ECO:0000313" key="9">
    <source>
        <dbReference type="Proteomes" id="UP001597497"/>
    </source>
</evidence>
<feature type="chain" id="PRO_5045694474" evidence="5">
    <location>
        <begin position="31"/>
        <end position="1832"/>
    </location>
</feature>
<name>A0ABW5RER2_9BACL</name>
<sequence>MLMRRFKLFFLSFLITAITLSVFPVPPSYAADGTELFETQPADFSRLSFSTTISGAIFDFTAVVVQGVDGFQYFESMGDGDSKAIFVQGIDSDYVTIKRRTNEDFMFKSIFLHTNDSNNADDTFVKGYLDGVEVASEEIENPNFTMRRISFGNPNGTLVDEIRIFALNDNVNAQSLFSVIFDTLVVNVSTNAAPTASGFSVAIDENTANGTTVGTVTGNDADGDSLSYSISSGNTGSAFAINSSTGVITVNDSTQLDYETGSTSYTLDIVVSDGTQSTNATASITINNVNDNSPTATGFTVGIDEDTANGTTVGTITGSDGDGDALTYTITSGNTGSAFAINSSTGVITVNDSTQLDYETSPTSYTLNIEVSDGSLTANAVATINVNNVNESPTATGFTVGINENTANGTTVGTITGSDGDGDALTYTITSGNTGSAFAINSSTGVITVNDSSQLDYEAGPMSYTLNIEVSDGSLTANAVATINVNNVNDNTPTATGFTVGIDENTTDGTTVGTVTGNDADGNALSYSISSGNTGSAFAINSSTGVITVNDSSQLDYEAGPTSYTLNVEVSDGSLTGNAVATINVNNVNESPEATGFTVGVDENTADGTTVGTVTGNDVEGDALTYSISSGNTGNAFTINSTTGEVTVNDSTQLDYEAGPTSYTLNIEVSDGSLTANAVATINVNNVNESPTATGFTVGVNENAANGTTVGTVVGNDAEGDTLTYSISSGNTGTVFAINSSTGVITVNDSSQLDYEAGPTSYSLNIEVSDGSSTANATATINVNNINESPTATGFTVGINENTTNGTTVGTITGNDADGDALTYSITSGNTGSAFAINSSTGEVTVNDSSQLDYEAGPTSYTLNVEVSDGSLTANAVATINVNNVNDNTPTATGFTVGVDENTANGTTVGTVTGNDADGDALTYSITSGNTGNAFAINSSTGEVTVNDSSQLDYETGPTSYTLNVEVNDGSLTANAVATITLNNVNDNTPTATGFTVAIDENTTDGTNVGTVTGNDADGDALTYSITSGNTGSAFAINSSTGEVTVNDSSQLDYEAGPTSYTLNVEVSDGQDIAMTDIEITLNNLNDTRPVATPKSINTSIETSVNGMLEAMDPDGDDVTFIVQSQGAKGNLTFTDASTGSFTYEPSLDQLGTDSVAIQVSDGTFMSDVVNLTIEIHPSDNADLETLSISSGNLSPYFDSDETEYEVTVENEISQFTLTPSVSERHASVLINGSSVESGSPYSHTDLQVGQNSFSILVEAQSGITKIYNVNVNRKASNDANLTELLISKGRIVPDFDPDKLKYQVNLSYGIKSVSLIPTSSHANAVIRINGELQTSATESSDIDLEVGPNIVEIEVTAEDGITTKLYELNIRRHKEVVESVGNPDVRTVIVTVEGDDGSLTMSVPIKRLLVNGAERDEVIFDKAKAREIVEKASESAKDTVRIIIDDLPQNLADEYYVKLPLDALKLLDENELQLQVDTPNASIRLTKETVERISGKGKDLYFLLIPIRDEEEFQAVSDRTSQAEQVREFAKNKDVQVVGQPMKIETNYEDAQTGLFLPLTERDLPADPELWAAYAAGLAVYIEHSDGEKVVQTGTVQYDQNGKPVGILIMIDKFSTFTIIAAPQQVDTVIFESYISGYPNGSFQPNRGLTRAELAAVLARNLDRAYPDKDLYFEDVSVKHWAYQAIEQVFSAGLMVGDQDGGFRPDEVVKRSELAVIAKQWGKLSHFDQSLSYSDLLKSHWAWSAIAAVTEEGWMKGYEDNSFRSDQAVTRAEAVKVINRMLNRPLISSSDVKWIDVSQGYWAYMDIISASSTYEMEQLNDGSWKLIQILD</sequence>
<comment type="subcellular location">
    <subcellularLocation>
        <location evidence="1">Membrane</location>
    </subcellularLocation>
</comment>
<dbReference type="InterPro" id="IPR015919">
    <property type="entry name" value="Cadherin-like_sf"/>
</dbReference>
<evidence type="ECO:0000256" key="3">
    <source>
        <dbReference type="ARBA" id="ARBA00022837"/>
    </source>
</evidence>
<dbReference type="PANTHER" id="PTHR24027">
    <property type="entry name" value="CADHERIN-23"/>
    <property type="match status" value="1"/>
</dbReference>
<gene>
    <name evidence="8" type="ORF">ACFSUC_18420</name>
</gene>
<dbReference type="Gene3D" id="2.60.40.60">
    <property type="entry name" value="Cadherins"/>
    <property type="match status" value="9"/>
</dbReference>
<dbReference type="Pfam" id="PF00028">
    <property type="entry name" value="Cadherin"/>
    <property type="match status" value="9"/>
</dbReference>
<dbReference type="PROSITE" id="PS51272">
    <property type="entry name" value="SLH"/>
    <property type="match status" value="3"/>
</dbReference>
<keyword evidence="3" id="KW-0106">Calcium</keyword>
<dbReference type="InterPro" id="IPR039808">
    <property type="entry name" value="Cadherin"/>
</dbReference>
<feature type="signal peptide" evidence="5">
    <location>
        <begin position="1"/>
        <end position="30"/>
    </location>
</feature>
<dbReference type="PRINTS" id="PR00205">
    <property type="entry name" value="CADHERIN"/>
</dbReference>
<evidence type="ECO:0000256" key="1">
    <source>
        <dbReference type="ARBA" id="ARBA00004370"/>
    </source>
</evidence>
<comment type="caution">
    <text evidence="8">The sequence shown here is derived from an EMBL/GenBank/DDBJ whole genome shotgun (WGS) entry which is preliminary data.</text>
</comment>
<dbReference type="PROSITE" id="PS50268">
    <property type="entry name" value="CADHERIN_2"/>
    <property type="match status" value="9"/>
</dbReference>
<evidence type="ECO:0000256" key="4">
    <source>
        <dbReference type="ARBA" id="ARBA00023136"/>
    </source>
</evidence>
<dbReference type="InterPro" id="IPR001119">
    <property type="entry name" value="SLH_dom"/>
</dbReference>
<dbReference type="Pfam" id="PF12733">
    <property type="entry name" value="Cadherin-like"/>
    <property type="match status" value="2"/>
</dbReference>
<dbReference type="InterPro" id="IPR002126">
    <property type="entry name" value="Cadherin-like_dom"/>
</dbReference>
<organism evidence="8 9">
    <name type="scientific">Marinicrinis sediminis</name>
    <dbReference type="NCBI Taxonomy" id="1652465"/>
    <lineage>
        <taxon>Bacteria</taxon>
        <taxon>Bacillati</taxon>
        <taxon>Bacillota</taxon>
        <taxon>Bacilli</taxon>
        <taxon>Bacillales</taxon>
        <taxon>Paenibacillaceae</taxon>
    </lineage>
</organism>
<dbReference type="Proteomes" id="UP001597497">
    <property type="component" value="Unassembled WGS sequence"/>
</dbReference>
<dbReference type="SUPFAM" id="SSF49313">
    <property type="entry name" value="Cadherin-like"/>
    <property type="match status" value="9"/>
</dbReference>
<feature type="domain" description="Cadherin" evidence="6">
    <location>
        <begin position="593"/>
        <end position="696"/>
    </location>
</feature>
<evidence type="ECO:0000259" key="7">
    <source>
        <dbReference type="PROSITE" id="PS51272"/>
    </source>
</evidence>
<dbReference type="EMBL" id="JBHUMM010000044">
    <property type="protein sequence ID" value="MFD2673528.1"/>
    <property type="molecule type" value="Genomic_DNA"/>
</dbReference>
<protein>
    <submittedName>
        <fullName evidence="8">Cadherin domain-containing protein</fullName>
    </submittedName>
</protein>
<dbReference type="InterPro" id="IPR025883">
    <property type="entry name" value="Cadherin-like_domain"/>
</dbReference>
<evidence type="ECO:0000256" key="5">
    <source>
        <dbReference type="SAM" id="SignalP"/>
    </source>
</evidence>
<reference evidence="9" key="1">
    <citation type="journal article" date="2019" name="Int. J. Syst. Evol. Microbiol.">
        <title>The Global Catalogue of Microorganisms (GCM) 10K type strain sequencing project: providing services to taxonomists for standard genome sequencing and annotation.</title>
        <authorList>
            <consortium name="The Broad Institute Genomics Platform"/>
            <consortium name="The Broad Institute Genome Sequencing Center for Infectious Disease"/>
            <person name="Wu L."/>
            <person name="Ma J."/>
        </authorList>
    </citation>
    <scope>NUCLEOTIDE SEQUENCE [LARGE SCALE GENOMIC DNA]</scope>
    <source>
        <strain evidence="9">KCTC 33676</strain>
    </source>
</reference>
<feature type="domain" description="Cadherin" evidence="6">
    <location>
        <begin position="891"/>
        <end position="992"/>
    </location>
</feature>
<dbReference type="Pfam" id="PF17963">
    <property type="entry name" value="Big_9"/>
    <property type="match status" value="1"/>
</dbReference>
<dbReference type="PANTHER" id="PTHR24027:SF438">
    <property type="entry name" value="CADHERIN 23"/>
    <property type="match status" value="1"/>
</dbReference>
<keyword evidence="9" id="KW-1185">Reference proteome</keyword>
<feature type="domain" description="Cadherin" evidence="6">
    <location>
        <begin position="394"/>
        <end position="495"/>
    </location>
</feature>
<feature type="domain" description="Cadherin" evidence="6">
    <location>
        <begin position="195"/>
        <end position="296"/>
    </location>
</feature>
<dbReference type="CDD" id="cd11304">
    <property type="entry name" value="Cadherin_repeat"/>
    <property type="match status" value="9"/>
</dbReference>
<dbReference type="RefSeq" id="WP_379931112.1">
    <property type="nucleotide sequence ID" value="NZ_JBHUMM010000044.1"/>
</dbReference>
<feature type="domain" description="Cadherin" evidence="6">
    <location>
        <begin position="791"/>
        <end position="892"/>
    </location>
</feature>
<evidence type="ECO:0000259" key="6">
    <source>
        <dbReference type="PROSITE" id="PS50268"/>
    </source>
</evidence>
<feature type="domain" description="Cadherin" evidence="6">
    <location>
        <begin position="494"/>
        <end position="597"/>
    </location>
</feature>
<evidence type="ECO:0000256" key="2">
    <source>
        <dbReference type="ARBA" id="ARBA00022737"/>
    </source>
</evidence>
<feature type="domain" description="SLH" evidence="7">
    <location>
        <begin position="1730"/>
        <end position="1793"/>
    </location>
</feature>
<feature type="domain" description="SLH" evidence="7">
    <location>
        <begin position="1670"/>
        <end position="1729"/>
    </location>
</feature>
<feature type="domain" description="Cadherin" evidence="6">
    <location>
        <begin position="295"/>
        <end position="398"/>
    </location>
</feature>
<dbReference type="SMART" id="SM00112">
    <property type="entry name" value="CA"/>
    <property type="match status" value="9"/>
</dbReference>
<feature type="domain" description="SLH" evidence="7">
    <location>
        <begin position="1610"/>
        <end position="1668"/>
    </location>
</feature>
<keyword evidence="4" id="KW-0472">Membrane</keyword>
<evidence type="ECO:0000313" key="8">
    <source>
        <dbReference type="EMBL" id="MFD2673528.1"/>
    </source>
</evidence>
<feature type="domain" description="Cadherin" evidence="6">
    <location>
        <begin position="991"/>
        <end position="1092"/>
    </location>
</feature>
<dbReference type="Pfam" id="PF00395">
    <property type="entry name" value="SLH"/>
    <property type="match status" value="3"/>
</dbReference>